<evidence type="ECO:0000313" key="2">
    <source>
        <dbReference type="EMBL" id="PPK69738.1"/>
    </source>
</evidence>
<dbReference type="EMBL" id="PTIX01000003">
    <property type="protein sequence ID" value="PPK69738.1"/>
    <property type="molecule type" value="Genomic_DNA"/>
</dbReference>
<organism evidence="2 3">
    <name type="scientific">Actinokineospora auranticolor</name>
    <dbReference type="NCBI Taxonomy" id="155976"/>
    <lineage>
        <taxon>Bacteria</taxon>
        <taxon>Bacillati</taxon>
        <taxon>Actinomycetota</taxon>
        <taxon>Actinomycetes</taxon>
        <taxon>Pseudonocardiales</taxon>
        <taxon>Pseudonocardiaceae</taxon>
        <taxon>Actinokineospora</taxon>
    </lineage>
</organism>
<evidence type="ECO:0008006" key="4">
    <source>
        <dbReference type="Google" id="ProtNLM"/>
    </source>
</evidence>
<dbReference type="Proteomes" id="UP000239203">
    <property type="component" value="Unassembled WGS sequence"/>
</dbReference>
<comment type="caution">
    <text evidence="2">The sequence shown here is derived from an EMBL/GenBank/DDBJ whole genome shotgun (WGS) entry which is preliminary data.</text>
</comment>
<keyword evidence="3" id="KW-1185">Reference proteome</keyword>
<sequence>MLSAEDHGTVRLEVGHCVLDGGGLWSPPFFDAYYPCLDATRARPFGLYAHGNNDTAGAIRGIESITTGLGWEKVTPTSASRESPPKSTFWPAANSVPPSPPA</sequence>
<proteinExistence type="predicted"/>
<name>A0A2S6GX12_9PSEU</name>
<evidence type="ECO:0000313" key="3">
    <source>
        <dbReference type="Proteomes" id="UP000239203"/>
    </source>
</evidence>
<accession>A0A2S6GX12</accession>
<dbReference type="AlphaFoldDB" id="A0A2S6GX12"/>
<reference evidence="2 3" key="1">
    <citation type="submission" date="2018-02" db="EMBL/GenBank/DDBJ databases">
        <title>Genomic Encyclopedia of Archaeal and Bacterial Type Strains, Phase II (KMG-II): from individual species to whole genera.</title>
        <authorList>
            <person name="Goeker M."/>
        </authorList>
    </citation>
    <scope>NUCLEOTIDE SEQUENCE [LARGE SCALE GENOMIC DNA]</scope>
    <source>
        <strain evidence="2 3">YU 961-1</strain>
    </source>
</reference>
<gene>
    <name evidence="2" type="ORF">CLV40_103348</name>
</gene>
<evidence type="ECO:0000256" key="1">
    <source>
        <dbReference type="SAM" id="MobiDB-lite"/>
    </source>
</evidence>
<protein>
    <recommendedName>
        <fullName evidence="4">Flavodoxin-like protein</fullName>
    </recommendedName>
</protein>
<feature type="region of interest" description="Disordered" evidence="1">
    <location>
        <begin position="73"/>
        <end position="102"/>
    </location>
</feature>